<organism evidence="6">
    <name type="scientific">Fagus sylvatica</name>
    <name type="common">Beechnut</name>
    <dbReference type="NCBI Taxonomy" id="28930"/>
    <lineage>
        <taxon>Eukaryota</taxon>
        <taxon>Viridiplantae</taxon>
        <taxon>Streptophyta</taxon>
        <taxon>Embryophyta</taxon>
        <taxon>Tracheophyta</taxon>
        <taxon>Spermatophyta</taxon>
        <taxon>Magnoliopsida</taxon>
        <taxon>eudicotyledons</taxon>
        <taxon>Gunneridae</taxon>
        <taxon>Pentapetalae</taxon>
        <taxon>rosids</taxon>
        <taxon>fabids</taxon>
        <taxon>Fagales</taxon>
        <taxon>Fagaceae</taxon>
        <taxon>Fagus</taxon>
    </lineage>
</organism>
<keyword evidence="2" id="KW-0833">Ubl conjugation pathway</keyword>
<sequence>MEEYCDLEVDVNGEEVFMVHKGILISFSSLFCKLFGNLKGTTRTRNLKVIFNEFPGGAEAFELIARFCYNNGRTVITPSNILLLNCAAHFLGMDGNGSSRHSLMDQTEKSLEGINFWTWSELLEALKRCQDLLPATKSSIMLQGILDCLIGRLALPSIASSYTCSSDSSSFQFSCDTRSTDSLKNNPSQLTWWFDDLLFLNVDLIHKVIKTMVSQKFNNATIYKFLFYYHKSRCLGAAPAEKHKVTKVVINLLSLIDRSSLSCKGLFEIYRVALGSRISKIYRNKIESLMGSQLDQATIDYLLAPSPHRRSYSYDVNLVLRLVQAFLVEGSCLSSTSQLKKVANLLDSYLVEVAPDSHLKPSKFIALVLLLPDYARESYDLVYQAMDLFLEVHAGLCEEEKLSVCCALNHEKLSAEALKDLSWNSNFPSQTVQKALITQQSKIKSSLPDTRHLIPFSDSLFCSNTKENLVKEDAEQILLYNKKLDSTTETEKLRADLHGMNWKVMGLEKVCGTMQTEMANIMRSRLSILGNARFLPKLCS</sequence>
<dbReference type="EMBL" id="OIVN01000845">
    <property type="protein sequence ID" value="SPC86345.1"/>
    <property type="molecule type" value="Genomic_DNA"/>
</dbReference>
<evidence type="ECO:0000256" key="1">
    <source>
        <dbReference type="ARBA" id="ARBA00004906"/>
    </source>
</evidence>
<dbReference type="Pfam" id="PF00651">
    <property type="entry name" value="BTB"/>
    <property type="match status" value="1"/>
</dbReference>
<evidence type="ECO:0000259" key="4">
    <source>
        <dbReference type="PROSITE" id="PS50097"/>
    </source>
</evidence>
<reference evidence="6" key="1">
    <citation type="submission" date="2018-02" db="EMBL/GenBank/DDBJ databases">
        <authorList>
            <person name="Cohen D.B."/>
            <person name="Kent A.D."/>
        </authorList>
    </citation>
    <scope>NUCLEOTIDE SEQUENCE</scope>
</reference>
<gene>
    <name evidence="6" type="ORF">FSB_LOCUS14227</name>
</gene>
<dbReference type="InterPro" id="IPR027356">
    <property type="entry name" value="NPH3_dom"/>
</dbReference>
<evidence type="ECO:0000256" key="3">
    <source>
        <dbReference type="PROSITE-ProRule" id="PRU00982"/>
    </source>
</evidence>
<name>A0A2N9FGZ0_FAGSY</name>
<dbReference type="InterPro" id="IPR000210">
    <property type="entry name" value="BTB/POZ_dom"/>
</dbReference>
<dbReference type="SUPFAM" id="SSF54695">
    <property type="entry name" value="POZ domain"/>
    <property type="match status" value="1"/>
</dbReference>
<dbReference type="PROSITE" id="PS51649">
    <property type="entry name" value="NPH3"/>
    <property type="match status" value="1"/>
</dbReference>
<dbReference type="SMART" id="SM00225">
    <property type="entry name" value="BTB"/>
    <property type="match status" value="1"/>
</dbReference>
<dbReference type="UniPathway" id="UPA00143"/>
<feature type="domain" description="NPH3" evidence="5">
    <location>
        <begin position="191"/>
        <end position="442"/>
    </location>
</feature>
<proteinExistence type="inferred from homology"/>
<evidence type="ECO:0000313" key="6">
    <source>
        <dbReference type="EMBL" id="SPC86345.1"/>
    </source>
</evidence>
<dbReference type="PANTHER" id="PTHR32370">
    <property type="entry name" value="OS12G0117600 PROTEIN"/>
    <property type="match status" value="1"/>
</dbReference>
<dbReference type="PROSITE" id="PS50097">
    <property type="entry name" value="BTB"/>
    <property type="match status" value="1"/>
</dbReference>
<evidence type="ECO:0000256" key="2">
    <source>
        <dbReference type="ARBA" id="ARBA00022786"/>
    </source>
</evidence>
<dbReference type="Pfam" id="PF03000">
    <property type="entry name" value="NPH3"/>
    <property type="match status" value="1"/>
</dbReference>
<accession>A0A2N9FGZ0</accession>
<evidence type="ECO:0000259" key="5">
    <source>
        <dbReference type="PROSITE" id="PS51649"/>
    </source>
</evidence>
<evidence type="ECO:0008006" key="7">
    <source>
        <dbReference type="Google" id="ProtNLM"/>
    </source>
</evidence>
<comment type="pathway">
    <text evidence="1">Protein modification; protein ubiquitination.</text>
</comment>
<protein>
    <recommendedName>
        <fullName evidence="7">BTB domain-containing protein</fullName>
    </recommendedName>
</protein>
<dbReference type="AlphaFoldDB" id="A0A2N9FGZ0"/>
<dbReference type="InterPro" id="IPR043454">
    <property type="entry name" value="NPH3/RPT2-like"/>
</dbReference>
<feature type="domain" description="BTB" evidence="4">
    <location>
        <begin position="5"/>
        <end position="77"/>
    </location>
</feature>
<dbReference type="GO" id="GO:0016567">
    <property type="term" value="P:protein ubiquitination"/>
    <property type="evidence" value="ECO:0007669"/>
    <property type="project" value="UniProtKB-UniPathway"/>
</dbReference>
<comment type="similarity">
    <text evidence="3">Belongs to the NPH3 family.</text>
</comment>
<dbReference type="InterPro" id="IPR011333">
    <property type="entry name" value="SKP1/BTB/POZ_sf"/>
</dbReference>
<dbReference type="Gene3D" id="3.30.710.10">
    <property type="entry name" value="Potassium Channel Kv1.1, Chain A"/>
    <property type="match status" value="1"/>
</dbReference>